<dbReference type="InterPro" id="IPR018873">
    <property type="entry name" value="KilA-N_DNA-bd_domain"/>
</dbReference>
<dbReference type="Pfam" id="PF10543">
    <property type="entry name" value="ORF6N"/>
    <property type="match status" value="1"/>
</dbReference>
<name>A0A8J6P8U0_9FLAO</name>
<dbReference type="Proteomes" id="UP000652681">
    <property type="component" value="Unassembled WGS sequence"/>
</dbReference>
<evidence type="ECO:0000259" key="1">
    <source>
        <dbReference type="Pfam" id="PF10543"/>
    </source>
</evidence>
<evidence type="ECO:0000313" key="2">
    <source>
        <dbReference type="EMBL" id="MBC9812256.1"/>
    </source>
</evidence>
<dbReference type="EMBL" id="JACVEL010000003">
    <property type="protein sequence ID" value="MBC9812256.1"/>
    <property type="molecule type" value="Genomic_DNA"/>
</dbReference>
<accession>A0A8J6P8U0</accession>
<evidence type="ECO:0000313" key="3">
    <source>
        <dbReference type="Proteomes" id="UP000652681"/>
    </source>
</evidence>
<organism evidence="2 3">
    <name type="scientific">Taishania pollutisoli</name>
    <dbReference type="NCBI Taxonomy" id="2766479"/>
    <lineage>
        <taxon>Bacteria</taxon>
        <taxon>Pseudomonadati</taxon>
        <taxon>Bacteroidota</taxon>
        <taxon>Flavobacteriia</taxon>
        <taxon>Flavobacteriales</taxon>
        <taxon>Crocinitomicaceae</taxon>
        <taxon>Taishania</taxon>
    </lineage>
</organism>
<feature type="domain" description="KilA-N DNA-binding" evidence="1">
    <location>
        <begin position="8"/>
        <end position="93"/>
    </location>
</feature>
<keyword evidence="3" id="KW-1185">Reference proteome</keyword>
<sequence>MNLQEIQNRIVEIRGLNIMLDFDLAALYEVENRTLKQAVRRNRDRFPADFMFELTEEEVDLLVSQNVIPSKSYLGGAVPFAFTEQGVAMLSSVLRSKKAIHMNIAIMRVFVLIRQYTLSYTDLTNQLKALEIRYHQQFSDVYEAINYLIQKNKQQTKQGERKRIGF</sequence>
<proteinExistence type="predicted"/>
<protein>
    <submittedName>
        <fullName evidence="2">ORF6N domain-containing protein</fullName>
    </submittedName>
</protein>
<dbReference type="RefSeq" id="WP_216713895.1">
    <property type="nucleotide sequence ID" value="NZ_JACVEL010000003.1"/>
</dbReference>
<comment type="caution">
    <text evidence="2">The sequence shown here is derived from an EMBL/GenBank/DDBJ whole genome shotgun (WGS) entry which is preliminary data.</text>
</comment>
<dbReference type="AlphaFoldDB" id="A0A8J6P8U0"/>
<reference evidence="2" key="1">
    <citation type="submission" date="2020-09" db="EMBL/GenBank/DDBJ databases">
        <title>Taishania pollutisoli gen. nov., sp. nov., Isolated from Tetrabromobisphenol A-Contaminated Soil.</title>
        <authorList>
            <person name="Chen Q."/>
        </authorList>
    </citation>
    <scope>NUCLEOTIDE SEQUENCE</scope>
    <source>
        <strain evidence="2">CZZ-1</strain>
    </source>
</reference>
<gene>
    <name evidence="2" type="ORF">H9Y05_07155</name>
</gene>